<dbReference type="EMBL" id="JACHIE010000012">
    <property type="protein sequence ID" value="MBB6457923.1"/>
    <property type="molecule type" value="Genomic_DNA"/>
</dbReference>
<reference evidence="1 2" key="1">
    <citation type="submission" date="2020-08" db="EMBL/GenBank/DDBJ databases">
        <title>Genomic Encyclopedia of Type Strains, Phase IV (KMG-IV): sequencing the most valuable type-strain genomes for metagenomic binning, comparative biology and taxonomic classification.</title>
        <authorList>
            <person name="Goeker M."/>
        </authorList>
    </citation>
    <scope>NUCLEOTIDE SEQUENCE [LARGE SCALE GENOMIC DNA]</scope>
    <source>
        <strain evidence="1 2">DSM 4491</strain>
    </source>
</reference>
<keyword evidence="2" id="KW-1185">Reference proteome</keyword>
<dbReference type="AlphaFoldDB" id="A0A841QIE6"/>
<evidence type="ECO:0000313" key="2">
    <source>
        <dbReference type="Proteomes" id="UP000578000"/>
    </source>
</evidence>
<sequence length="88" mass="9830">MVSREGLNQSLNINNLQFITSNMAPNNISSLRRFFITIFPLYNTPNLYYPKRATAAWMGTREITGSVLHEAVKESSPFAEKAGIKPGP</sequence>
<proteinExistence type="predicted"/>
<evidence type="ECO:0000313" key="1">
    <source>
        <dbReference type="EMBL" id="MBB6457923.1"/>
    </source>
</evidence>
<dbReference type="Proteomes" id="UP000578000">
    <property type="component" value="Unassembled WGS sequence"/>
</dbReference>
<name>A0A841QIE6_9PROT</name>
<protein>
    <submittedName>
        <fullName evidence="1">Uncharacterized protein</fullName>
    </submittedName>
</protein>
<comment type="caution">
    <text evidence="1">The sequence shown here is derived from an EMBL/GenBank/DDBJ whole genome shotgun (WGS) entry which is preliminary data.</text>
</comment>
<accession>A0A841QIE6</accession>
<organism evidence="1 2">
    <name type="scientific">Acetobacter lovaniensis</name>
    <dbReference type="NCBI Taxonomy" id="104100"/>
    <lineage>
        <taxon>Bacteria</taxon>
        <taxon>Pseudomonadati</taxon>
        <taxon>Pseudomonadota</taxon>
        <taxon>Alphaproteobacteria</taxon>
        <taxon>Acetobacterales</taxon>
        <taxon>Acetobacteraceae</taxon>
        <taxon>Acetobacter</taxon>
    </lineage>
</organism>
<gene>
    <name evidence="1" type="ORF">HNR55_002527</name>
</gene>